<accession>A0A699UIX5</accession>
<comment type="caution">
    <text evidence="2">The sequence shown here is derived from an EMBL/GenBank/DDBJ whole genome shotgun (WGS) entry which is preliminary data.</text>
</comment>
<feature type="non-terminal residue" evidence="2">
    <location>
        <position position="1"/>
    </location>
</feature>
<protein>
    <submittedName>
        <fullName evidence="2">Uncharacterized protein</fullName>
    </submittedName>
</protein>
<sequence length="117" mass="13487">VKLNQPEPVLVDENEELEEEEEFKDEEEFKEEEPQEAEYVVEVEDKVEPEDETVLNNVHEVGQSSTATFLQEDGDSLLPSFIRRDINSLFDRIASLTRRVCGRDTAYALVKRREGNG</sequence>
<feature type="compositionally biased region" description="Acidic residues" evidence="1">
    <location>
        <begin position="10"/>
        <end position="38"/>
    </location>
</feature>
<evidence type="ECO:0000313" key="2">
    <source>
        <dbReference type="EMBL" id="GFD21469.1"/>
    </source>
</evidence>
<proteinExistence type="predicted"/>
<name>A0A699UIX5_TANCI</name>
<organism evidence="2">
    <name type="scientific">Tanacetum cinerariifolium</name>
    <name type="common">Dalmatian daisy</name>
    <name type="synonym">Chrysanthemum cinerariifolium</name>
    <dbReference type="NCBI Taxonomy" id="118510"/>
    <lineage>
        <taxon>Eukaryota</taxon>
        <taxon>Viridiplantae</taxon>
        <taxon>Streptophyta</taxon>
        <taxon>Embryophyta</taxon>
        <taxon>Tracheophyta</taxon>
        <taxon>Spermatophyta</taxon>
        <taxon>Magnoliopsida</taxon>
        <taxon>eudicotyledons</taxon>
        <taxon>Gunneridae</taxon>
        <taxon>Pentapetalae</taxon>
        <taxon>asterids</taxon>
        <taxon>campanulids</taxon>
        <taxon>Asterales</taxon>
        <taxon>Asteraceae</taxon>
        <taxon>Asteroideae</taxon>
        <taxon>Anthemideae</taxon>
        <taxon>Anthemidinae</taxon>
        <taxon>Tanacetum</taxon>
    </lineage>
</organism>
<dbReference type="AlphaFoldDB" id="A0A699UIX5"/>
<feature type="region of interest" description="Disordered" evidence="1">
    <location>
        <begin position="1"/>
        <end position="38"/>
    </location>
</feature>
<dbReference type="EMBL" id="BKCJ011329962">
    <property type="protein sequence ID" value="GFD21469.1"/>
    <property type="molecule type" value="Genomic_DNA"/>
</dbReference>
<evidence type="ECO:0000256" key="1">
    <source>
        <dbReference type="SAM" id="MobiDB-lite"/>
    </source>
</evidence>
<reference evidence="2" key="1">
    <citation type="journal article" date="2019" name="Sci. Rep.">
        <title>Draft genome of Tanacetum cinerariifolium, the natural source of mosquito coil.</title>
        <authorList>
            <person name="Yamashiro T."/>
            <person name="Shiraishi A."/>
            <person name="Satake H."/>
            <person name="Nakayama K."/>
        </authorList>
    </citation>
    <scope>NUCLEOTIDE SEQUENCE</scope>
</reference>
<gene>
    <name evidence="2" type="ORF">Tci_893438</name>
</gene>